<proteinExistence type="predicted"/>
<dbReference type="WBParaSite" id="L893_g11334.t1">
    <property type="protein sequence ID" value="L893_g11334.t1"/>
    <property type="gene ID" value="L893_g11334"/>
</dbReference>
<evidence type="ECO:0000313" key="1">
    <source>
        <dbReference type="Proteomes" id="UP000095287"/>
    </source>
</evidence>
<protein>
    <submittedName>
        <fullName evidence="2">Uncharacterized protein</fullName>
    </submittedName>
</protein>
<evidence type="ECO:0000313" key="2">
    <source>
        <dbReference type="WBParaSite" id="L893_g11334.t1"/>
    </source>
</evidence>
<organism evidence="1 2">
    <name type="scientific">Steinernema glaseri</name>
    <dbReference type="NCBI Taxonomy" id="37863"/>
    <lineage>
        <taxon>Eukaryota</taxon>
        <taxon>Metazoa</taxon>
        <taxon>Ecdysozoa</taxon>
        <taxon>Nematoda</taxon>
        <taxon>Chromadorea</taxon>
        <taxon>Rhabditida</taxon>
        <taxon>Tylenchina</taxon>
        <taxon>Panagrolaimomorpha</taxon>
        <taxon>Strongyloidoidea</taxon>
        <taxon>Steinernematidae</taxon>
        <taxon>Steinernema</taxon>
    </lineage>
</organism>
<name>A0A1I7Y0B1_9BILA</name>
<sequence length="133" mass="14582">MNSIGQPIAAINRIKPGAETGVKAIKKENSGCDSVIAIRTCKPIGHTSLEDVKGFIINSVHIHYLNGWPFQRSGALYSGERRINKVNQQGRIDGKKGEENRSTTLHKAIIMNKSYSMQTLGTRKLGIATSFSQ</sequence>
<dbReference type="Proteomes" id="UP000095287">
    <property type="component" value="Unplaced"/>
</dbReference>
<reference evidence="2" key="1">
    <citation type="submission" date="2016-11" db="UniProtKB">
        <authorList>
            <consortium name="WormBaseParasite"/>
        </authorList>
    </citation>
    <scope>IDENTIFICATION</scope>
</reference>
<accession>A0A1I7Y0B1</accession>
<keyword evidence="1" id="KW-1185">Reference proteome</keyword>
<dbReference type="AlphaFoldDB" id="A0A1I7Y0B1"/>